<proteinExistence type="predicted"/>
<reference evidence="2 3" key="1">
    <citation type="journal article" date="2019" name="Mol. Biol. Evol.">
        <title>Blast fungal genomes show frequent chromosomal changes, gene gains and losses, and effector gene turnover.</title>
        <authorList>
            <person name="Gomez Luciano L.B."/>
            <person name="Jason Tsai I."/>
            <person name="Chuma I."/>
            <person name="Tosa Y."/>
            <person name="Chen Y.H."/>
            <person name="Li J.Y."/>
            <person name="Li M.Y."/>
            <person name="Jade Lu M.Y."/>
            <person name="Nakayashiki H."/>
            <person name="Li W.H."/>
        </authorList>
    </citation>
    <scope>NUCLEOTIDE SEQUENCE [LARGE SCALE GENOMIC DNA]</scope>
    <source>
        <strain evidence="2">MZ5-1-6</strain>
    </source>
</reference>
<evidence type="ECO:0000313" key="3">
    <source>
        <dbReference type="Proteomes" id="UP000294847"/>
    </source>
</evidence>
<dbReference type="EMBL" id="CP034206">
    <property type="protein sequence ID" value="QBZ58818.1"/>
    <property type="molecule type" value="Genomic_DNA"/>
</dbReference>
<dbReference type="AlphaFoldDB" id="A0A4P7N821"/>
<feature type="chain" id="PRO_5020701348" evidence="1">
    <location>
        <begin position="22"/>
        <end position="89"/>
    </location>
</feature>
<protein>
    <submittedName>
        <fullName evidence="2">Uncharacterized protein</fullName>
    </submittedName>
</protein>
<organism evidence="2 3">
    <name type="scientific">Pyricularia oryzae</name>
    <name type="common">Rice blast fungus</name>
    <name type="synonym">Magnaporthe oryzae</name>
    <dbReference type="NCBI Taxonomy" id="318829"/>
    <lineage>
        <taxon>Eukaryota</taxon>
        <taxon>Fungi</taxon>
        <taxon>Dikarya</taxon>
        <taxon>Ascomycota</taxon>
        <taxon>Pezizomycotina</taxon>
        <taxon>Sordariomycetes</taxon>
        <taxon>Sordariomycetidae</taxon>
        <taxon>Magnaporthales</taxon>
        <taxon>Pyriculariaceae</taxon>
        <taxon>Pyricularia</taxon>
    </lineage>
</organism>
<evidence type="ECO:0000313" key="2">
    <source>
        <dbReference type="EMBL" id="QBZ58818.1"/>
    </source>
</evidence>
<gene>
    <name evidence="2" type="ORF">PoMZ_03776</name>
</gene>
<sequence length="89" mass="9499">MRTLAVAAVLSLCGLESLAQAMAWLAPFPPGETAKEFAVRVSPGRGWWGTYDTRSMFREPKTVISGVWAIVNEGCQPLGVGGKSNGCEK</sequence>
<name>A0A4P7N821_PYROR</name>
<keyword evidence="1" id="KW-0732">Signal</keyword>
<feature type="signal peptide" evidence="1">
    <location>
        <begin position="1"/>
        <end position="21"/>
    </location>
</feature>
<evidence type="ECO:0000256" key="1">
    <source>
        <dbReference type="SAM" id="SignalP"/>
    </source>
</evidence>
<accession>A0A4P7N821</accession>
<dbReference type="Proteomes" id="UP000294847">
    <property type="component" value="Chromosome 3"/>
</dbReference>